<evidence type="ECO:0000256" key="1">
    <source>
        <dbReference type="SAM" id="MobiDB-lite"/>
    </source>
</evidence>
<organism evidence="2 3">
    <name type="scientific">Rhypophila decipiens</name>
    <dbReference type="NCBI Taxonomy" id="261697"/>
    <lineage>
        <taxon>Eukaryota</taxon>
        <taxon>Fungi</taxon>
        <taxon>Dikarya</taxon>
        <taxon>Ascomycota</taxon>
        <taxon>Pezizomycotina</taxon>
        <taxon>Sordariomycetes</taxon>
        <taxon>Sordariomycetidae</taxon>
        <taxon>Sordariales</taxon>
        <taxon>Naviculisporaceae</taxon>
        <taxon>Rhypophila</taxon>
    </lineage>
</organism>
<protein>
    <submittedName>
        <fullName evidence="2">Uncharacterized protein</fullName>
    </submittedName>
</protein>
<accession>A0AAN7B0S3</accession>
<evidence type="ECO:0000313" key="3">
    <source>
        <dbReference type="Proteomes" id="UP001301769"/>
    </source>
</evidence>
<name>A0AAN7B0S3_9PEZI</name>
<reference evidence="2" key="2">
    <citation type="submission" date="2023-05" db="EMBL/GenBank/DDBJ databases">
        <authorList>
            <consortium name="Lawrence Berkeley National Laboratory"/>
            <person name="Steindorff A."/>
            <person name="Hensen N."/>
            <person name="Bonometti L."/>
            <person name="Westerberg I."/>
            <person name="Brannstrom I.O."/>
            <person name="Guillou S."/>
            <person name="Cros-Aarteil S."/>
            <person name="Calhoun S."/>
            <person name="Haridas S."/>
            <person name="Kuo A."/>
            <person name="Mondo S."/>
            <person name="Pangilinan J."/>
            <person name="Riley R."/>
            <person name="Labutti K."/>
            <person name="Andreopoulos B."/>
            <person name="Lipzen A."/>
            <person name="Chen C."/>
            <person name="Yanf M."/>
            <person name="Daum C."/>
            <person name="Ng V."/>
            <person name="Clum A."/>
            <person name="Ohm R."/>
            <person name="Martin F."/>
            <person name="Silar P."/>
            <person name="Natvig D."/>
            <person name="Lalanne C."/>
            <person name="Gautier V."/>
            <person name="Ament-Velasquez S.L."/>
            <person name="Kruys A."/>
            <person name="Hutchinson M.I."/>
            <person name="Powell A.J."/>
            <person name="Barry K."/>
            <person name="Miller A.N."/>
            <person name="Grigoriev I.V."/>
            <person name="Debuchy R."/>
            <person name="Gladieux P."/>
            <person name="Thoren M.H."/>
            <person name="Johannesson H."/>
        </authorList>
    </citation>
    <scope>NUCLEOTIDE SEQUENCE</scope>
    <source>
        <strain evidence="2">PSN293</strain>
    </source>
</reference>
<reference evidence="2" key="1">
    <citation type="journal article" date="2023" name="Mol. Phylogenet. Evol.">
        <title>Genome-scale phylogeny and comparative genomics of the fungal order Sordariales.</title>
        <authorList>
            <person name="Hensen N."/>
            <person name="Bonometti L."/>
            <person name="Westerberg I."/>
            <person name="Brannstrom I.O."/>
            <person name="Guillou S."/>
            <person name="Cros-Aarteil S."/>
            <person name="Calhoun S."/>
            <person name="Haridas S."/>
            <person name="Kuo A."/>
            <person name="Mondo S."/>
            <person name="Pangilinan J."/>
            <person name="Riley R."/>
            <person name="LaButti K."/>
            <person name="Andreopoulos B."/>
            <person name="Lipzen A."/>
            <person name="Chen C."/>
            <person name="Yan M."/>
            <person name="Daum C."/>
            <person name="Ng V."/>
            <person name="Clum A."/>
            <person name="Steindorff A."/>
            <person name="Ohm R.A."/>
            <person name="Martin F."/>
            <person name="Silar P."/>
            <person name="Natvig D.O."/>
            <person name="Lalanne C."/>
            <person name="Gautier V."/>
            <person name="Ament-Velasquez S.L."/>
            <person name="Kruys A."/>
            <person name="Hutchinson M.I."/>
            <person name="Powell A.J."/>
            <person name="Barry K."/>
            <person name="Miller A.N."/>
            <person name="Grigoriev I.V."/>
            <person name="Debuchy R."/>
            <person name="Gladieux P."/>
            <person name="Hiltunen Thoren M."/>
            <person name="Johannesson H."/>
        </authorList>
    </citation>
    <scope>NUCLEOTIDE SEQUENCE</scope>
    <source>
        <strain evidence="2">PSN293</strain>
    </source>
</reference>
<dbReference type="Proteomes" id="UP001301769">
    <property type="component" value="Unassembled WGS sequence"/>
</dbReference>
<sequence length="129" mass="15043">MSDKEERQIRLLLAILEQKCFQDAWPEMKWAEVARHPLLSEDNVKGHAIRIRYSRISKKFKPKKHYSVSKTKKDLPRTLSVDIEGAAEISNESDVDGPEPREDQPEQPASGCWSSRPFLVKMITRNRRR</sequence>
<evidence type="ECO:0000313" key="2">
    <source>
        <dbReference type="EMBL" id="KAK4206064.1"/>
    </source>
</evidence>
<dbReference type="EMBL" id="MU858527">
    <property type="protein sequence ID" value="KAK4206064.1"/>
    <property type="molecule type" value="Genomic_DNA"/>
</dbReference>
<comment type="caution">
    <text evidence="2">The sequence shown here is derived from an EMBL/GenBank/DDBJ whole genome shotgun (WGS) entry which is preliminary data.</text>
</comment>
<gene>
    <name evidence="2" type="ORF">QBC37DRAFT_381454</name>
</gene>
<proteinExistence type="predicted"/>
<dbReference type="AlphaFoldDB" id="A0AAN7B0S3"/>
<keyword evidence="3" id="KW-1185">Reference proteome</keyword>
<feature type="region of interest" description="Disordered" evidence="1">
    <location>
        <begin position="86"/>
        <end position="118"/>
    </location>
</feature>